<dbReference type="GO" id="GO:0006355">
    <property type="term" value="P:regulation of DNA-templated transcription"/>
    <property type="evidence" value="ECO:0007669"/>
    <property type="project" value="InterPro"/>
</dbReference>
<dbReference type="Gene3D" id="1.10.10.10">
    <property type="entry name" value="Winged helix-like DNA-binding domain superfamily/Winged helix DNA-binding domain"/>
    <property type="match status" value="1"/>
</dbReference>
<dbReference type="Proteomes" id="UP000235547">
    <property type="component" value="Unassembled WGS sequence"/>
</dbReference>
<evidence type="ECO:0000313" key="3">
    <source>
        <dbReference type="Proteomes" id="UP000235547"/>
    </source>
</evidence>
<name>A0A2N7UKJ3_9GAMM</name>
<evidence type="ECO:0000313" key="2">
    <source>
        <dbReference type="EMBL" id="PMR80919.1"/>
    </source>
</evidence>
<dbReference type="RefSeq" id="WP_102587743.1">
    <property type="nucleotide sequence ID" value="NZ_BNAE01000002.1"/>
</dbReference>
<organism evidence="2 3">
    <name type="scientific">Halomonas urumqiensis</name>
    <dbReference type="NCBI Taxonomy" id="1684789"/>
    <lineage>
        <taxon>Bacteria</taxon>
        <taxon>Pseudomonadati</taxon>
        <taxon>Pseudomonadota</taxon>
        <taxon>Gammaproteobacteria</taxon>
        <taxon>Oceanospirillales</taxon>
        <taxon>Halomonadaceae</taxon>
        <taxon>Halomonas</taxon>
    </lineage>
</organism>
<reference evidence="2 3" key="1">
    <citation type="submission" date="2018-01" db="EMBL/GenBank/DDBJ databases">
        <title>Halomonas endophytica sp. nov., isolated from storage liquid in the stems of Populus euphratica.</title>
        <authorList>
            <person name="Chen C."/>
        </authorList>
    </citation>
    <scope>NUCLEOTIDE SEQUENCE [LARGE SCALE GENOMIC DNA]</scope>
    <source>
        <strain evidence="2 3">BZ-SZ-XJ27</strain>
    </source>
</reference>
<dbReference type="SUPFAM" id="SSF46894">
    <property type="entry name" value="C-terminal effector domain of the bipartite response regulators"/>
    <property type="match status" value="1"/>
</dbReference>
<dbReference type="InterPro" id="IPR035965">
    <property type="entry name" value="PAS-like_dom_sf"/>
</dbReference>
<dbReference type="EMBL" id="PNRG01000013">
    <property type="protein sequence ID" value="PMR80919.1"/>
    <property type="molecule type" value="Genomic_DNA"/>
</dbReference>
<dbReference type="InterPro" id="IPR016032">
    <property type="entry name" value="Sig_transdc_resp-reg_C-effctor"/>
</dbReference>
<feature type="domain" description="HTH luxR-type" evidence="1">
    <location>
        <begin position="305"/>
        <end position="362"/>
    </location>
</feature>
<dbReference type="SUPFAM" id="SSF55785">
    <property type="entry name" value="PYP-like sensor domain (PAS domain)"/>
    <property type="match status" value="1"/>
</dbReference>
<gene>
    <name evidence="2" type="ORF">C1H70_07655</name>
</gene>
<dbReference type="OrthoDB" id="5497412at2"/>
<dbReference type="InterPro" id="IPR036388">
    <property type="entry name" value="WH-like_DNA-bd_sf"/>
</dbReference>
<dbReference type="GO" id="GO:0003677">
    <property type="term" value="F:DNA binding"/>
    <property type="evidence" value="ECO:0007669"/>
    <property type="project" value="InterPro"/>
</dbReference>
<sequence length="373" mass="41909">MFDEERTTSALLNTLYDNVTQPDGWPTFLQQLATRFDSPTAVLRITDRADPVVYQSFTVGITQGLDYGQEAVTLDPFRVPLATGPLGKVHVSQDIISDRAFERSDHYQVFFRPNGNFYAMGAQFERDGHAAMHVGIHRPYDRGAFTERERLLLQGFNQHFRRVVQLTRLTHQVQASLMQARHALDALPFGVLMLDAEFRCQWLNRAAEEALATHCFGLRQRNGHLTLEDGKHAAGLTQAVRTLRKGESHCECIRLSAHGASLVLMRNREGGWHDSLSASRNAGVIAFLLDPQLATPLDHARLRSLYGLTVAELRLVDLLIRGLDVTEASACLQVSAHTTRTHLKSIMQKTDVSRQAELIRKLLLSVGMINRHE</sequence>
<evidence type="ECO:0000259" key="1">
    <source>
        <dbReference type="SMART" id="SM00421"/>
    </source>
</evidence>
<dbReference type="Gene3D" id="3.30.450.20">
    <property type="entry name" value="PAS domain"/>
    <property type="match status" value="1"/>
</dbReference>
<keyword evidence="3" id="KW-1185">Reference proteome</keyword>
<proteinExistence type="predicted"/>
<dbReference type="AlphaFoldDB" id="A0A2N7UKJ3"/>
<dbReference type="InterPro" id="IPR000792">
    <property type="entry name" value="Tscrpt_reg_LuxR_C"/>
</dbReference>
<accession>A0A2N7UKJ3</accession>
<dbReference type="SMART" id="SM00421">
    <property type="entry name" value="HTH_LUXR"/>
    <property type="match status" value="1"/>
</dbReference>
<dbReference type="SUPFAM" id="SSF55781">
    <property type="entry name" value="GAF domain-like"/>
    <property type="match status" value="1"/>
</dbReference>
<protein>
    <recommendedName>
        <fullName evidence="1">HTH luxR-type domain-containing protein</fullName>
    </recommendedName>
</protein>
<comment type="caution">
    <text evidence="2">The sequence shown here is derived from an EMBL/GenBank/DDBJ whole genome shotgun (WGS) entry which is preliminary data.</text>
</comment>